<dbReference type="PANTHER" id="PTHR30046">
    <property type="entry name" value="FLAGELLAR M-RING PROTEIN"/>
    <property type="match status" value="1"/>
</dbReference>
<dbReference type="Proteomes" id="UP000434582">
    <property type="component" value="Unassembled WGS sequence"/>
</dbReference>
<keyword evidence="14" id="KW-0282">Flagellum</keyword>
<dbReference type="GO" id="GO:0003774">
    <property type="term" value="F:cytoskeletal motor activity"/>
    <property type="evidence" value="ECO:0007669"/>
    <property type="project" value="InterPro"/>
</dbReference>
<evidence type="ECO:0000256" key="5">
    <source>
        <dbReference type="ARBA" id="ARBA00022692"/>
    </source>
</evidence>
<dbReference type="InterPro" id="IPR006182">
    <property type="entry name" value="FliF_N_dom"/>
</dbReference>
<evidence type="ECO:0000313" key="15">
    <source>
        <dbReference type="Proteomes" id="UP000434582"/>
    </source>
</evidence>
<keyword evidence="15" id="KW-1185">Reference proteome</keyword>
<comment type="caution">
    <text evidence="14">The sequence shown here is derived from an EMBL/GenBank/DDBJ whole genome shotgun (WGS) entry which is preliminary data.</text>
</comment>
<dbReference type="GO" id="GO:0071973">
    <property type="term" value="P:bacterial-type flagellum-dependent cell motility"/>
    <property type="evidence" value="ECO:0007669"/>
    <property type="project" value="InterPro"/>
</dbReference>
<dbReference type="Gene3D" id="3.30.300.30">
    <property type="match status" value="1"/>
</dbReference>
<dbReference type="OrthoDB" id="9807026at2"/>
<dbReference type="InterPro" id="IPR043427">
    <property type="entry name" value="YscJ/FliF"/>
</dbReference>
<comment type="subcellular location">
    <subcellularLocation>
        <location evidence="1 9">Bacterial flagellum basal body</location>
    </subcellularLocation>
    <subcellularLocation>
        <location evidence="2">Cell membrane</location>
        <topology evidence="2">Multi-pass membrane protein</topology>
    </subcellularLocation>
</comment>
<feature type="transmembrane region" description="Helical" evidence="11">
    <location>
        <begin position="12"/>
        <end position="34"/>
    </location>
</feature>
<keyword evidence="6 11" id="KW-1133">Transmembrane helix</keyword>
<feature type="region of interest" description="Disordered" evidence="10">
    <location>
        <begin position="287"/>
        <end position="329"/>
    </location>
</feature>
<keyword evidence="4" id="KW-1003">Cell membrane</keyword>
<dbReference type="GO" id="GO:0009431">
    <property type="term" value="C:bacterial-type flagellum basal body, MS ring"/>
    <property type="evidence" value="ECO:0007669"/>
    <property type="project" value="InterPro"/>
</dbReference>
<evidence type="ECO:0000259" key="13">
    <source>
        <dbReference type="Pfam" id="PF08345"/>
    </source>
</evidence>
<feature type="transmembrane region" description="Helical" evidence="11">
    <location>
        <begin position="438"/>
        <end position="456"/>
    </location>
</feature>
<comment type="function">
    <text evidence="9">The M ring may be actively involved in energy transduction.</text>
</comment>
<evidence type="ECO:0000256" key="8">
    <source>
        <dbReference type="ARBA" id="ARBA00023143"/>
    </source>
</evidence>
<evidence type="ECO:0000256" key="9">
    <source>
        <dbReference type="PIRNR" id="PIRNR004862"/>
    </source>
</evidence>
<name>A0A7X1ZI49_9PROT</name>
<dbReference type="PRINTS" id="PR01009">
    <property type="entry name" value="FLGMRINGFLIF"/>
</dbReference>
<proteinExistence type="inferred from homology"/>
<dbReference type="AlphaFoldDB" id="A0A7X1ZI49"/>
<comment type="similarity">
    <text evidence="3 9">Belongs to the FliF family.</text>
</comment>
<evidence type="ECO:0000256" key="6">
    <source>
        <dbReference type="ARBA" id="ARBA00022989"/>
    </source>
</evidence>
<dbReference type="PIRSF" id="PIRSF004862">
    <property type="entry name" value="FliF"/>
    <property type="match status" value="1"/>
</dbReference>
<dbReference type="InterPro" id="IPR013556">
    <property type="entry name" value="Flag_M-ring_C"/>
</dbReference>
<evidence type="ECO:0000259" key="12">
    <source>
        <dbReference type="Pfam" id="PF01514"/>
    </source>
</evidence>
<keyword evidence="5 11" id="KW-0812">Transmembrane</keyword>
<keyword evidence="14" id="KW-0966">Cell projection</keyword>
<accession>A0A7X1ZI49</accession>
<dbReference type="InterPro" id="IPR045851">
    <property type="entry name" value="AMP-bd_C_sf"/>
</dbReference>
<feature type="compositionally biased region" description="Polar residues" evidence="10">
    <location>
        <begin position="287"/>
        <end position="305"/>
    </location>
</feature>
<dbReference type="EMBL" id="WIVE01000060">
    <property type="protein sequence ID" value="MQX37892.1"/>
    <property type="molecule type" value="Genomic_DNA"/>
</dbReference>
<protein>
    <recommendedName>
        <fullName evidence="9">Flagellar M-ring protein</fullName>
    </recommendedName>
</protein>
<evidence type="ECO:0000256" key="4">
    <source>
        <dbReference type="ARBA" id="ARBA00022475"/>
    </source>
</evidence>
<evidence type="ECO:0000256" key="3">
    <source>
        <dbReference type="ARBA" id="ARBA00007971"/>
    </source>
</evidence>
<evidence type="ECO:0000256" key="2">
    <source>
        <dbReference type="ARBA" id="ARBA00004651"/>
    </source>
</evidence>
<feature type="domain" description="Flagellar M-ring N-terminal" evidence="12">
    <location>
        <begin position="39"/>
        <end position="212"/>
    </location>
</feature>
<keyword evidence="7 11" id="KW-0472">Membrane</keyword>
<sequence length="549" mass="59190">MNGLSEQMRALGPARLAAIAGVAVALIGLVIFFATRLTSEPYELLYSGLEQADAQSIVQTLEAQNIPFQLANNGTEILVPASSRDRMRLETAEQAVGGSASVGYEVFDNSSALGSTNFIQNVNLVRALEGELARTIRSIDDVRHARVHLVLPKREVFSRETLEPSASVVVATGGRTLDASQVVAIQNLVAAAVPKMTTQRVSIVDESGAMLTRGMDEDGSMAALTQDEMRRAEEQRLARAIETLLSRTLGPGRVRAEVTASMNFDRVVTNEELFDPDTQVARSTVTIEENASSQDQEPSPVTVGQNLPEGQFNQEGGAGSQTNESRTEETVNYEISRTVTNSVRESGVVDRLSVAVLVDGKRPTGADGTPTYEARTEEDMEKITALVRSAIGYDQQRGDQLEVINMEFADLDSMFAEEEPWMFMGFTKDEIMRMAEGLGVAIVAILVILLVVRPLVTKAFESLPSGADGGATGLLSAEAAGAPQLPGPVTAPVPIGLGDEDMEDLDELIDIEKVEGRVKASSLRKIGEIVDKHPEEALSIVRNWLYQDA</sequence>
<gene>
    <name evidence="14" type="primary">fliF</name>
    <name evidence="14" type="ORF">GHC57_15330</name>
</gene>
<reference evidence="14 15" key="1">
    <citation type="submission" date="2019-10" db="EMBL/GenBank/DDBJ databases">
        <title>Draft whole-genome sequence of the purple nonsulfur photosynthetic bacterium Roseospira navarrensis DSM 15114.</title>
        <authorList>
            <person name="Kyndt J.A."/>
            <person name="Meyer T.E."/>
        </authorList>
    </citation>
    <scope>NUCLEOTIDE SEQUENCE [LARGE SCALE GENOMIC DNA]</scope>
    <source>
        <strain evidence="14 15">DSM 15114</strain>
    </source>
</reference>
<dbReference type="Pfam" id="PF08345">
    <property type="entry name" value="YscJ_FliF_C"/>
    <property type="match status" value="1"/>
</dbReference>
<dbReference type="NCBIfam" id="TIGR00206">
    <property type="entry name" value="fliF"/>
    <property type="match status" value="1"/>
</dbReference>
<dbReference type="GO" id="GO:0005886">
    <property type="term" value="C:plasma membrane"/>
    <property type="evidence" value="ECO:0007669"/>
    <property type="project" value="UniProtKB-SubCell"/>
</dbReference>
<evidence type="ECO:0000256" key="7">
    <source>
        <dbReference type="ARBA" id="ARBA00023136"/>
    </source>
</evidence>
<evidence type="ECO:0000313" key="14">
    <source>
        <dbReference type="EMBL" id="MQX37892.1"/>
    </source>
</evidence>
<evidence type="ECO:0000256" key="11">
    <source>
        <dbReference type="SAM" id="Phobius"/>
    </source>
</evidence>
<evidence type="ECO:0000256" key="1">
    <source>
        <dbReference type="ARBA" id="ARBA00004117"/>
    </source>
</evidence>
<feature type="domain" description="Flagellar M-ring C-terminal" evidence="13">
    <location>
        <begin position="245"/>
        <end position="408"/>
    </location>
</feature>
<organism evidence="14 15">
    <name type="scientific">Roseospira navarrensis</name>
    <dbReference type="NCBI Taxonomy" id="140058"/>
    <lineage>
        <taxon>Bacteria</taxon>
        <taxon>Pseudomonadati</taxon>
        <taxon>Pseudomonadota</taxon>
        <taxon>Alphaproteobacteria</taxon>
        <taxon>Rhodospirillales</taxon>
        <taxon>Rhodospirillaceae</taxon>
        <taxon>Roseospira</taxon>
    </lineage>
</organism>
<dbReference type="Pfam" id="PF01514">
    <property type="entry name" value="YscJ_FliF"/>
    <property type="match status" value="1"/>
</dbReference>
<evidence type="ECO:0000256" key="10">
    <source>
        <dbReference type="SAM" id="MobiDB-lite"/>
    </source>
</evidence>
<dbReference type="PANTHER" id="PTHR30046:SF0">
    <property type="entry name" value="FLAGELLAR M-RING PROTEIN"/>
    <property type="match status" value="1"/>
</dbReference>
<dbReference type="InterPro" id="IPR000067">
    <property type="entry name" value="FlgMring_FliF"/>
</dbReference>
<dbReference type="RefSeq" id="WP_153345828.1">
    <property type="nucleotide sequence ID" value="NZ_WIVE01000060.1"/>
</dbReference>
<keyword evidence="14" id="KW-0969">Cilium</keyword>
<keyword evidence="8 9" id="KW-0975">Bacterial flagellum</keyword>